<dbReference type="Pfam" id="PF11735">
    <property type="entry name" value="CAP59_mtransfer"/>
    <property type="match status" value="1"/>
</dbReference>
<protein>
    <recommendedName>
        <fullName evidence="4">Polysaccharide export protein</fullName>
    </recommendedName>
</protein>
<feature type="transmembrane region" description="Helical" evidence="1">
    <location>
        <begin position="14"/>
        <end position="33"/>
    </location>
</feature>
<dbReference type="Proteomes" id="UP000002035">
    <property type="component" value="Unassembled WGS sequence"/>
</dbReference>
<keyword evidence="1" id="KW-0472">Membrane</keyword>
<dbReference type="STRING" id="554155.C5FEG6"/>
<proteinExistence type="predicted"/>
<keyword evidence="1" id="KW-1133">Transmembrane helix</keyword>
<evidence type="ECO:0008006" key="4">
    <source>
        <dbReference type="Google" id="ProtNLM"/>
    </source>
</evidence>
<dbReference type="PANTHER" id="PTHR34144">
    <property type="entry name" value="CHROMOSOME 8, WHOLE GENOME SHOTGUN SEQUENCE"/>
    <property type="match status" value="1"/>
</dbReference>
<dbReference type="VEuPathDB" id="FungiDB:MCYG_01088"/>
<keyword evidence="3" id="KW-1185">Reference proteome</keyword>
<dbReference type="GeneID" id="9228359"/>
<evidence type="ECO:0000313" key="2">
    <source>
        <dbReference type="EMBL" id="EEQ28200.1"/>
    </source>
</evidence>
<dbReference type="EMBL" id="DS995701">
    <property type="protein sequence ID" value="EEQ28200.1"/>
    <property type="molecule type" value="Genomic_DNA"/>
</dbReference>
<sequence>MWIHKYLYRRVRRFPVAVAVVATIWSFVEVLWIQRALIRQLDSEPGLLGDEKIYITSIHWNNGNILREAWIPALVELVNAIGRDNVFVSLQESGSWDDSKAQLRHLDALLAQNDIPRRIVLNDTTHLDEISRPPASTGWVETPIGQTELRRIPYLANLRNLVMGPLYERKEEGIFYDKILFLNDVVFNTLDIRRLLSTRGGSFAAACSLDFSKPPKFYDTFALRDIEGHDQLMQTWPYFRSRVSRRAIKYGEPVPVKSCWNGAVAMDSSPFYNDPPLEFRGISDGLAKSHLEGSECCLIHADNPLSENMGVWLNPNVRVGYNTPAYATVNPERISWLSTLSIIGGLWENRVLRWFTTSWFTEYTVKRRLSKYQKEDPGNIETGSFCLINEMQVLVANGWAHR</sequence>
<name>C5FEG6_ARTOC</name>
<evidence type="ECO:0000256" key="1">
    <source>
        <dbReference type="SAM" id="Phobius"/>
    </source>
</evidence>
<gene>
    <name evidence="2" type="ORF">MCYG_01088</name>
</gene>
<dbReference type="InterPro" id="IPR021047">
    <property type="entry name" value="Mannosyltransferase_CMT1"/>
</dbReference>
<keyword evidence="1" id="KW-0812">Transmembrane</keyword>
<dbReference type="AlphaFoldDB" id="C5FEG6"/>
<dbReference type="OrthoDB" id="262547at2759"/>
<dbReference type="HOGENOM" id="CLU_040564_1_0_1"/>
<dbReference type="OMA" id="YIASMHW"/>
<reference evidence="3" key="1">
    <citation type="journal article" date="2012" name="MBio">
        <title>Comparative genome analysis of Trichophyton rubrum and related dermatophytes reveals candidate genes involved in infection.</title>
        <authorList>
            <person name="Martinez D.A."/>
            <person name="Oliver B.G."/>
            <person name="Graeser Y."/>
            <person name="Goldberg J.M."/>
            <person name="Li W."/>
            <person name="Martinez-Rossi N.M."/>
            <person name="Monod M."/>
            <person name="Shelest E."/>
            <person name="Barton R.C."/>
            <person name="Birch E."/>
            <person name="Brakhage A.A."/>
            <person name="Chen Z."/>
            <person name="Gurr S.J."/>
            <person name="Heiman D."/>
            <person name="Heitman J."/>
            <person name="Kosti I."/>
            <person name="Rossi A."/>
            <person name="Saif S."/>
            <person name="Samalova M."/>
            <person name="Saunders C.W."/>
            <person name="Shea T."/>
            <person name="Summerbell R.C."/>
            <person name="Xu J."/>
            <person name="Young S."/>
            <person name="Zeng Q."/>
            <person name="Birren B.W."/>
            <person name="Cuomo C.A."/>
            <person name="White T.C."/>
        </authorList>
    </citation>
    <scope>NUCLEOTIDE SEQUENCE [LARGE SCALE GENOMIC DNA]</scope>
    <source>
        <strain evidence="3">ATCC MYA-4605 / CBS 113480</strain>
    </source>
</reference>
<dbReference type="PANTHER" id="PTHR34144:SF7">
    <property type="entry name" value="EXPORT PROTEIN (CAP59), PUTATIVE (AFU_ORTHOLOGUE AFUA_7G05020)-RELATED"/>
    <property type="match status" value="1"/>
</dbReference>
<organism evidence="2 3">
    <name type="scientific">Arthroderma otae (strain ATCC MYA-4605 / CBS 113480)</name>
    <name type="common">Microsporum canis</name>
    <dbReference type="NCBI Taxonomy" id="554155"/>
    <lineage>
        <taxon>Eukaryota</taxon>
        <taxon>Fungi</taxon>
        <taxon>Dikarya</taxon>
        <taxon>Ascomycota</taxon>
        <taxon>Pezizomycotina</taxon>
        <taxon>Eurotiomycetes</taxon>
        <taxon>Eurotiomycetidae</taxon>
        <taxon>Onygenales</taxon>
        <taxon>Arthrodermataceae</taxon>
        <taxon>Microsporum</taxon>
    </lineage>
</organism>
<dbReference type="RefSeq" id="XP_002850984.1">
    <property type="nucleotide sequence ID" value="XM_002850938.1"/>
</dbReference>
<evidence type="ECO:0000313" key="3">
    <source>
        <dbReference type="Proteomes" id="UP000002035"/>
    </source>
</evidence>
<accession>C5FEG6</accession>
<dbReference type="eggNOG" id="ENOG502RJAT">
    <property type="taxonomic scope" value="Eukaryota"/>
</dbReference>